<keyword evidence="11" id="KW-0407">Ion channel</keyword>
<feature type="region of interest" description="Disordered" evidence="12">
    <location>
        <begin position="763"/>
        <end position="818"/>
    </location>
</feature>
<dbReference type="GO" id="GO:0001508">
    <property type="term" value="P:action potential"/>
    <property type="evidence" value="ECO:0007669"/>
    <property type="project" value="TreeGrafter"/>
</dbReference>
<feature type="compositionally biased region" description="Basic and acidic residues" evidence="12">
    <location>
        <begin position="775"/>
        <end position="788"/>
    </location>
</feature>
<evidence type="ECO:0000256" key="12">
    <source>
        <dbReference type="SAM" id="MobiDB-lite"/>
    </source>
</evidence>
<feature type="compositionally biased region" description="Polar residues" evidence="12">
    <location>
        <begin position="789"/>
        <end position="799"/>
    </location>
</feature>
<feature type="compositionally biased region" description="Basic and acidic residues" evidence="12">
    <location>
        <begin position="532"/>
        <end position="541"/>
    </location>
</feature>
<keyword evidence="8 13" id="KW-1133">Transmembrane helix</keyword>
<evidence type="ECO:0000256" key="8">
    <source>
        <dbReference type="ARBA" id="ARBA00022989"/>
    </source>
</evidence>
<evidence type="ECO:0000259" key="14">
    <source>
        <dbReference type="Pfam" id="PF00520"/>
    </source>
</evidence>
<comment type="subcellular location">
    <subcellularLocation>
        <location evidence="1">Membrane</location>
        <topology evidence="1">Multi-pass membrane protein</topology>
    </subcellularLocation>
</comment>
<dbReference type="PANTHER" id="PTHR11537:SF254">
    <property type="entry name" value="POTASSIUM VOLTAGE-GATED CHANNEL PROTEIN SHAB"/>
    <property type="match status" value="1"/>
</dbReference>
<evidence type="ECO:0000256" key="11">
    <source>
        <dbReference type="ARBA" id="ARBA00023303"/>
    </source>
</evidence>
<evidence type="ECO:0000256" key="13">
    <source>
        <dbReference type="SAM" id="Phobius"/>
    </source>
</evidence>
<accession>A0A813KF21</accession>
<evidence type="ECO:0000256" key="2">
    <source>
        <dbReference type="ARBA" id="ARBA00022448"/>
    </source>
</evidence>
<keyword evidence="9" id="KW-0406">Ion transport</keyword>
<dbReference type="PRINTS" id="PR00169">
    <property type="entry name" value="KCHANNEL"/>
</dbReference>
<evidence type="ECO:0000256" key="4">
    <source>
        <dbReference type="ARBA" id="ARBA00022692"/>
    </source>
</evidence>
<keyword evidence="6" id="KW-0851">Voltage-gated channel</keyword>
<keyword evidence="3" id="KW-0633">Potassium transport</keyword>
<feature type="compositionally biased region" description="Acidic residues" evidence="12">
    <location>
        <begin position="542"/>
        <end position="551"/>
    </location>
</feature>
<reference evidence="15" key="1">
    <citation type="submission" date="2021-02" db="EMBL/GenBank/DDBJ databases">
        <authorList>
            <person name="Dougan E. K."/>
            <person name="Rhodes N."/>
            <person name="Thang M."/>
            <person name="Chan C."/>
        </authorList>
    </citation>
    <scope>NUCLEOTIDE SEQUENCE</scope>
</reference>
<dbReference type="SUPFAM" id="SSF81324">
    <property type="entry name" value="Voltage-gated potassium channels"/>
    <property type="match status" value="1"/>
</dbReference>
<dbReference type="GO" id="GO:0005249">
    <property type="term" value="F:voltage-gated potassium channel activity"/>
    <property type="evidence" value="ECO:0007669"/>
    <property type="project" value="InterPro"/>
</dbReference>
<dbReference type="Gene3D" id="1.10.287.70">
    <property type="match status" value="1"/>
</dbReference>
<keyword evidence="7" id="KW-0630">Potassium</keyword>
<keyword evidence="5" id="KW-0631">Potassium channel</keyword>
<evidence type="ECO:0000256" key="6">
    <source>
        <dbReference type="ARBA" id="ARBA00022882"/>
    </source>
</evidence>
<gene>
    <name evidence="15" type="ORF">PGLA2088_LOCUS30679</name>
</gene>
<comment type="caution">
    <text evidence="15">The sequence shown here is derived from an EMBL/GenBank/DDBJ whole genome shotgun (WGS) entry which is preliminary data.</text>
</comment>
<dbReference type="AlphaFoldDB" id="A0A813KF21"/>
<evidence type="ECO:0000256" key="5">
    <source>
        <dbReference type="ARBA" id="ARBA00022826"/>
    </source>
</evidence>
<feature type="region of interest" description="Disordered" evidence="12">
    <location>
        <begin position="7"/>
        <end position="32"/>
    </location>
</feature>
<keyword evidence="4 13" id="KW-0812">Transmembrane</keyword>
<dbReference type="Pfam" id="PF00520">
    <property type="entry name" value="Ion_trans"/>
    <property type="match status" value="1"/>
</dbReference>
<sequence>MIGRCAIAANSGGDEEEHNNPKGRHGHGDRELPLPVETVRAPREPWMVPAAYYIPRKAVLRCLDFLDSQDHPDKPGMLYRRTLELMASRLDEIFPSSQVKESKLQQRNSEILAIMDHLERHTRRRRGEAAVQAGLLEYEQTSRVYDLFKLKLNLSERIMFTLDFSVRSTILSRISAFILCFTIVLSISSWMVSTIPSMRYLREGCVSLDVGNCQPRPFESFDIIESFCVYIFTLEYLLRVILVFQVRFELLDDSFVMVAMTNNWQPAITRTRSGRPSVFKSASSMSSLLRKAKSDGPKRQLERTSRRMLKHILSPSNLIDLFAIAPFWIEVISGEDTQGGALVALRMLRLTRIFRVFKLGRYSDAFTLFIRVMELSAPALSLMCFFIFLGCGLFGTLIWFAEGGEWYPAGNPELMKVGIVGRGAYLRDSGIPWSAPGDVVIVREETPFQSIVHAFWFVIVTITTVGYGDTAPTTVAGKLIGAVMILCGVIVLAMPIGVVGANFSREYYTIQDERRKRKLMKQQNDLLAKVEEEQDAQLRKEDEEETTDAPDELAGAECSRMTQGRSRLIASAEMMNTAFEKDLDERSYLAISTDLRRLLSKLIATEVAKVSPDAEVLEVQVTGVKAFISPLILQELDVLTSRVHSAISANTSYEEFSDFGLLQAKKCRSDWSEFCDQCWQCVLDMCKVEPAPEPAQFFEMKAMLARKLDLPRGVSNLNLQAPEPPETWSRPPQIVVEQVDRFEEQRERHLQETPPEITAWQESAWGSVESGGGRKSAETLQDRRERSTENLSGVSTATSVPPDVSLTGADGAAGGPCTQVQARPTEAAPEVDMLLLPNMTPGSVT</sequence>
<keyword evidence="10 13" id="KW-0472">Membrane</keyword>
<dbReference type="InterPro" id="IPR027359">
    <property type="entry name" value="Volt_channel_dom_sf"/>
</dbReference>
<feature type="transmembrane region" description="Helical" evidence="13">
    <location>
        <begin position="379"/>
        <end position="401"/>
    </location>
</feature>
<dbReference type="GO" id="GO:0008076">
    <property type="term" value="C:voltage-gated potassium channel complex"/>
    <property type="evidence" value="ECO:0007669"/>
    <property type="project" value="InterPro"/>
</dbReference>
<proteinExistence type="predicted"/>
<evidence type="ECO:0000256" key="10">
    <source>
        <dbReference type="ARBA" id="ARBA00023136"/>
    </source>
</evidence>
<evidence type="ECO:0000256" key="7">
    <source>
        <dbReference type="ARBA" id="ARBA00022958"/>
    </source>
</evidence>
<evidence type="ECO:0000313" key="16">
    <source>
        <dbReference type="Proteomes" id="UP000626109"/>
    </source>
</evidence>
<feature type="transmembrane region" description="Helical" evidence="13">
    <location>
        <begin position="170"/>
        <end position="192"/>
    </location>
</feature>
<feature type="region of interest" description="Disordered" evidence="12">
    <location>
        <begin position="532"/>
        <end position="555"/>
    </location>
</feature>
<dbReference type="PANTHER" id="PTHR11537">
    <property type="entry name" value="VOLTAGE-GATED POTASSIUM CHANNEL"/>
    <property type="match status" value="1"/>
</dbReference>
<feature type="transmembrane region" description="Helical" evidence="13">
    <location>
        <begin position="448"/>
        <end position="467"/>
    </location>
</feature>
<evidence type="ECO:0000256" key="9">
    <source>
        <dbReference type="ARBA" id="ARBA00023065"/>
    </source>
</evidence>
<dbReference type="EMBL" id="CAJNNW010028931">
    <property type="protein sequence ID" value="CAE8698326.1"/>
    <property type="molecule type" value="Genomic_DNA"/>
</dbReference>
<dbReference type="Gene3D" id="1.20.120.350">
    <property type="entry name" value="Voltage-gated potassium channels. Chain C"/>
    <property type="match status" value="1"/>
</dbReference>
<evidence type="ECO:0000313" key="15">
    <source>
        <dbReference type="EMBL" id="CAE8698326.1"/>
    </source>
</evidence>
<feature type="transmembrane region" description="Helical" evidence="13">
    <location>
        <begin position="479"/>
        <end position="501"/>
    </location>
</feature>
<keyword evidence="2" id="KW-0813">Transport</keyword>
<feature type="domain" description="Ion transport" evidence="14">
    <location>
        <begin position="177"/>
        <end position="507"/>
    </location>
</feature>
<dbReference type="InterPro" id="IPR028325">
    <property type="entry name" value="VG_K_chnl"/>
</dbReference>
<evidence type="ECO:0000256" key="3">
    <source>
        <dbReference type="ARBA" id="ARBA00022538"/>
    </source>
</evidence>
<protein>
    <recommendedName>
        <fullName evidence="14">Ion transport domain-containing protein</fullName>
    </recommendedName>
</protein>
<name>A0A813KF21_POLGL</name>
<organism evidence="15 16">
    <name type="scientific">Polarella glacialis</name>
    <name type="common">Dinoflagellate</name>
    <dbReference type="NCBI Taxonomy" id="89957"/>
    <lineage>
        <taxon>Eukaryota</taxon>
        <taxon>Sar</taxon>
        <taxon>Alveolata</taxon>
        <taxon>Dinophyceae</taxon>
        <taxon>Suessiales</taxon>
        <taxon>Suessiaceae</taxon>
        <taxon>Polarella</taxon>
    </lineage>
</organism>
<dbReference type="InterPro" id="IPR005821">
    <property type="entry name" value="Ion_trans_dom"/>
</dbReference>
<dbReference type="Proteomes" id="UP000626109">
    <property type="component" value="Unassembled WGS sequence"/>
</dbReference>
<evidence type="ECO:0000256" key="1">
    <source>
        <dbReference type="ARBA" id="ARBA00004141"/>
    </source>
</evidence>